<dbReference type="SMART" id="SM00824">
    <property type="entry name" value="PKS_TE"/>
    <property type="match status" value="1"/>
</dbReference>
<protein>
    <submittedName>
        <fullName evidence="14">Polyketide synthase</fullName>
    </submittedName>
</protein>
<dbReference type="InterPro" id="IPR020807">
    <property type="entry name" value="PKS_DH"/>
</dbReference>
<keyword evidence="15" id="KW-1185">Reference proteome</keyword>
<evidence type="ECO:0000313" key="14">
    <source>
        <dbReference type="EMBL" id="GGT54207.1"/>
    </source>
</evidence>
<keyword evidence="8" id="KW-0012">Acyltransferase</keyword>
<dbReference type="Gene3D" id="3.40.47.10">
    <property type="match status" value="1"/>
</dbReference>
<feature type="region of interest" description="N-terminal hotdog fold" evidence="9">
    <location>
        <begin position="960"/>
        <end position="1082"/>
    </location>
</feature>
<dbReference type="InterPro" id="IPR014043">
    <property type="entry name" value="Acyl_transferase_dom"/>
</dbReference>
<accession>A0A918HDK6</accession>
<dbReference type="FunFam" id="1.10.1200.10:FF:000007">
    <property type="entry name" value="Probable polyketide synthase pks17"/>
    <property type="match status" value="1"/>
</dbReference>
<dbReference type="InterPro" id="IPR049900">
    <property type="entry name" value="PKS_mFAS_DH"/>
</dbReference>
<dbReference type="InterPro" id="IPR014030">
    <property type="entry name" value="Ketoacyl_synth_N"/>
</dbReference>
<dbReference type="Pfam" id="PF00698">
    <property type="entry name" value="Acyl_transf_1"/>
    <property type="match status" value="1"/>
</dbReference>
<feature type="active site" description="Proton acceptor; for dehydratase activity" evidence="9">
    <location>
        <position position="992"/>
    </location>
</feature>
<dbReference type="Gene3D" id="3.10.129.110">
    <property type="entry name" value="Polyketide synthase dehydratase"/>
    <property type="match status" value="1"/>
</dbReference>
<dbReference type="Gene3D" id="1.10.1200.10">
    <property type="entry name" value="ACP-like"/>
    <property type="match status" value="1"/>
</dbReference>
<dbReference type="Gene3D" id="3.40.50.720">
    <property type="entry name" value="NAD(P)-binding Rossmann-like Domain"/>
    <property type="match status" value="1"/>
</dbReference>
<evidence type="ECO:0000259" key="13">
    <source>
        <dbReference type="PROSITE" id="PS52019"/>
    </source>
</evidence>
<feature type="region of interest" description="C-terminal hotdog fold" evidence="9">
    <location>
        <begin position="1096"/>
        <end position="1235"/>
    </location>
</feature>
<dbReference type="Gene3D" id="3.30.70.3290">
    <property type="match status" value="1"/>
</dbReference>
<dbReference type="Pfam" id="PF00975">
    <property type="entry name" value="Thioesterase"/>
    <property type="match status" value="1"/>
</dbReference>
<dbReference type="InterPro" id="IPR020841">
    <property type="entry name" value="PKS_Beta-ketoAc_synthase_dom"/>
</dbReference>
<dbReference type="PROSITE" id="PS52004">
    <property type="entry name" value="KS3_2"/>
    <property type="match status" value="1"/>
</dbReference>
<dbReference type="Pfam" id="PF14765">
    <property type="entry name" value="PS-DH"/>
    <property type="match status" value="1"/>
</dbReference>
<evidence type="ECO:0000256" key="2">
    <source>
        <dbReference type="ARBA" id="ARBA00004792"/>
    </source>
</evidence>
<comment type="caution">
    <text evidence="14">The sequence shown here is derived from an EMBL/GenBank/DDBJ whole genome shotgun (WGS) entry which is preliminary data.</text>
</comment>
<dbReference type="InterPro" id="IPR016035">
    <property type="entry name" value="Acyl_Trfase/lysoPLipase"/>
</dbReference>
<evidence type="ECO:0000256" key="3">
    <source>
        <dbReference type="ARBA" id="ARBA00022450"/>
    </source>
</evidence>
<keyword evidence="7" id="KW-0511">Multifunctional enzyme</keyword>
<dbReference type="GO" id="GO:0004312">
    <property type="term" value="F:fatty acid synthase activity"/>
    <property type="evidence" value="ECO:0007669"/>
    <property type="project" value="TreeGrafter"/>
</dbReference>
<dbReference type="InterPro" id="IPR006162">
    <property type="entry name" value="Ppantetheine_attach_site"/>
</dbReference>
<feature type="active site" description="Proton donor; for dehydratase activity" evidence="9">
    <location>
        <position position="1157"/>
    </location>
</feature>
<dbReference type="FunFam" id="3.40.366.10:FF:000002">
    <property type="entry name" value="Probable polyketide synthase 2"/>
    <property type="match status" value="1"/>
</dbReference>
<feature type="region of interest" description="Disordered" evidence="10">
    <location>
        <begin position="15"/>
        <end position="40"/>
    </location>
</feature>
<dbReference type="InterPro" id="IPR020802">
    <property type="entry name" value="TesA-like"/>
</dbReference>
<evidence type="ECO:0000259" key="11">
    <source>
        <dbReference type="PROSITE" id="PS50075"/>
    </source>
</evidence>
<dbReference type="SUPFAM" id="SSF51735">
    <property type="entry name" value="NAD(P)-binding Rossmann-fold domains"/>
    <property type="match status" value="2"/>
</dbReference>
<feature type="compositionally biased region" description="Polar residues" evidence="10">
    <location>
        <begin position="30"/>
        <end position="39"/>
    </location>
</feature>
<dbReference type="Pfam" id="PF00550">
    <property type="entry name" value="PP-binding"/>
    <property type="match status" value="1"/>
</dbReference>
<dbReference type="InterPro" id="IPR018201">
    <property type="entry name" value="Ketoacyl_synth_AS"/>
</dbReference>
<dbReference type="SUPFAM" id="SSF53474">
    <property type="entry name" value="alpha/beta-Hydrolases"/>
    <property type="match status" value="1"/>
</dbReference>
<dbReference type="FunFam" id="3.40.47.10:FF:000019">
    <property type="entry name" value="Polyketide synthase type I"/>
    <property type="match status" value="1"/>
</dbReference>
<evidence type="ECO:0000256" key="1">
    <source>
        <dbReference type="ARBA" id="ARBA00001957"/>
    </source>
</evidence>
<dbReference type="PROSITE" id="PS00606">
    <property type="entry name" value="KS3_1"/>
    <property type="match status" value="1"/>
</dbReference>
<dbReference type="Gene3D" id="3.40.50.1820">
    <property type="entry name" value="alpha/beta hydrolase"/>
    <property type="match status" value="1"/>
</dbReference>
<dbReference type="PROSITE" id="PS52019">
    <property type="entry name" value="PKS_MFAS_DH"/>
    <property type="match status" value="1"/>
</dbReference>
<evidence type="ECO:0000256" key="6">
    <source>
        <dbReference type="ARBA" id="ARBA00023194"/>
    </source>
</evidence>
<keyword evidence="6" id="KW-0045">Antibiotic biosynthesis</keyword>
<organism evidence="14 15">
    <name type="scientific">Streptomyces phaeofaciens</name>
    <dbReference type="NCBI Taxonomy" id="68254"/>
    <lineage>
        <taxon>Bacteria</taxon>
        <taxon>Bacillati</taxon>
        <taxon>Actinomycetota</taxon>
        <taxon>Actinomycetes</taxon>
        <taxon>Kitasatosporales</taxon>
        <taxon>Streptomycetaceae</taxon>
        <taxon>Streptomyces</taxon>
    </lineage>
</organism>
<dbReference type="GO" id="GO:0004315">
    <property type="term" value="F:3-oxoacyl-[acyl-carrier-protein] synthase activity"/>
    <property type="evidence" value="ECO:0007669"/>
    <property type="project" value="InterPro"/>
</dbReference>
<keyword evidence="5" id="KW-0808">Transferase</keyword>
<dbReference type="InterPro" id="IPR015083">
    <property type="entry name" value="NorB/c/GfsB-D-like_docking"/>
</dbReference>
<dbReference type="GO" id="GO:0033068">
    <property type="term" value="P:macrolide biosynthetic process"/>
    <property type="evidence" value="ECO:0007669"/>
    <property type="project" value="UniProtKB-ARBA"/>
</dbReference>
<dbReference type="Pfam" id="PF16197">
    <property type="entry name" value="KAsynt_C_assoc"/>
    <property type="match status" value="1"/>
</dbReference>
<name>A0A918HDK6_9ACTN</name>
<feature type="domain" description="PKS/mFAS DH" evidence="13">
    <location>
        <begin position="960"/>
        <end position="1235"/>
    </location>
</feature>
<proteinExistence type="predicted"/>
<dbReference type="InterPro" id="IPR009081">
    <property type="entry name" value="PP-bd_ACP"/>
</dbReference>
<dbReference type="EMBL" id="BMSA01000009">
    <property type="protein sequence ID" value="GGT54207.1"/>
    <property type="molecule type" value="Genomic_DNA"/>
</dbReference>
<reference evidence="14" key="1">
    <citation type="journal article" date="2014" name="Int. J. Syst. Evol. Microbiol.">
        <title>Complete genome sequence of Corynebacterium casei LMG S-19264T (=DSM 44701T), isolated from a smear-ripened cheese.</title>
        <authorList>
            <consortium name="US DOE Joint Genome Institute (JGI-PGF)"/>
            <person name="Walter F."/>
            <person name="Albersmeier A."/>
            <person name="Kalinowski J."/>
            <person name="Ruckert C."/>
        </authorList>
    </citation>
    <scope>NUCLEOTIDE SEQUENCE</scope>
    <source>
        <strain evidence="14">JCM 4125</strain>
    </source>
</reference>
<comment type="pathway">
    <text evidence="2">Antibiotic biosynthesis.</text>
</comment>
<feature type="domain" description="Ketosynthase family 3 (KS3)" evidence="12">
    <location>
        <begin position="70"/>
        <end position="496"/>
    </location>
</feature>
<gene>
    <name evidence="14" type="ORF">GCM10010226_33940</name>
</gene>
<evidence type="ECO:0000259" key="12">
    <source>
        <dbReference type="PROSITE" id="PS52004"/>
    </source>
</evidence>
<dbReference type="InterPro" id="IPR001031">
    <property type="entry name" value="Thioesterase"/>
</dbReference>
<dbReference type="Pfam" id="PF08659">
    <property type="entry name" value="KR"/>
    <property type="match status" value="1"/>
</dbReference>
<dbReference type="SMART" id="SM00827">
    <property type="entry name" value="PKS_AT"/>
    <property type="match status" value="1"/>
</dbReference>
<dbReference type="GO" id="GO:0006633">
    <property type="term" value="P:fatty acid biosynthetic process"/>
    <property type="evidence" value="ECO:0007669"/>
    <property type="project" value="InterPro"/>
</dbReference>
<dbReference type="InterPro" id="IPR050091">
    <property type="entry name" value="PKS_NRPS_Biosynth_Enz"/>
</dbReference>
<dbReference type="InterPro" id="IPR036736">
    <property type="entry name" value="ACP-like_sf"/>
</dbReference>
<dbReference type="PROSITE" id="PS50075">
    <property type="entry name" value="CARRIER"/>
    <property type="match status" value="1"/>
</dbReference>
<dbReference type="InterPro" id="IPR016039">
    <property type="entry name" value="Thiolase-like"/>
</dbReference>
<evidence type="ECO:0000256" key="10">
    <source>
        <dbReference type="SAM" id="MobiDB-lite"/>
    </source>
</evidence>
<dbReference type="Pfam" id="PF08990">
    <property type="entry name" value="Docking"/>
    <property type="match status" value="1"/>
</dbReference>
<dbReference type="InterPro" id="IPR013968">
    <property type="entry name" value="PKS_KR"/>
</dbReference>
<dbReference type="InterPro" id="IPR036291">
    <property type="entry name" value="NAD(P)-bd_dom_sf"/>
</dbReference>
<dbReference type="Gene3D" id="3.40.366.10">
    <property type="entry name" value="Malonyl-Coenzyme A Acyl Carrier Protein, domain 2"/>
    <property type="match status" value="1"/>
</dbReference>
<dbReference type="SUPFAM" id="SSF55048">
    <property type="entry name" value="Probable ACP-binding domain of malonyl-CoA ACP transacylase"/>
    <property type="match status" value="1"/>
</dbReference>
<dbReference type="InterPro" id="IPR057326">
    <property type="entry name" value="KR_dom"/>
</dbReference>
<dbReference type="InterPro" id="IPR020806">
    <property type="entry name" value="PKS_PP-bd"/>
</dbReference>
<sequence length="2102" mass="219198">MTAMTRTTVARTAMAGTAMTHTPEDHLRGANQSVTSPGTNEEKLLGYLRRVTADLQETRLRLREREAGDQEPIAIVGMACRYPGGVGSPEDLWRLVSEGTDAVAGLPRDRGWDVDGLYDPDPDRIGTAYAREGGFLYDAADFDPAPFGISPREALATDPQHRLLLETSWEAFERAGIDPTSLKGSRTGVFAGLMYHDYAARLRGVPDDVAGYIGNGNSGSIASGRLAYTFGLEGPAVTLDTACSSSLVALHLAAQALRSGDCTMALAGGVSVMAAPVTLLEFSRQRGLAPDGRCKAFAASADGTGLGEGVGMLVLERLSDARRAGRRILAVVRGTAVNQDGASNGMTAPNGPSQQRVIRQALADARLSADEIDAVEAHGTGTGLGDPIEAQALLATYGQDRAEDRPLWLGSLKSNIGHTQAAAGVGGVIKMVMAMRHGVLPPTLHIDEPSPRIDWTAGRVSLLTDTRRWPTTGRPRRAGVSSFGISGTNAHAIVEQAPEESAPAAETTVRTTTVPWILSARSPQALRAQAHRLGTHLGAHPDAAPQDIALSLATTRTSMDHRAALVATDRATLTAALTALAEDRDAPALVRGVVSRRARTAFLFTGQGAQRAGMGRELYDTFPVFAEAFDAVCAGFEGELDRPLREVVFEGGTALDRTIHTQAGLFALEVALFRLLEAWGVVPDHLAGHSLGELAAAHVAGVWSLDDACRLVAARGRLMQALPEGGAMVAVQATEEEVTAALVDGMSIAALNGPSSTVISGDEDAVLAVAAVFGDRRTKRLTVSHAFHSPRMEPMLAEFRKVAESLSYESPRIPVVSNLTGELATAAELCDPEYWVRHVREAVRFADGVRTLADHGVRTLIELGPDGVLSAMSQECLPEGVEALGLPLLRAGRPETETLTTAIAHAHTRGVPVAWPEFFAGRGARRVELPTYAFQRERYWLDSGVSAGDIEYAGLGPAGHPMLGATVELPDSGGLLLTGRLSLETHPWLADHTVTGVALLPGTALVELALRAGEGLDCGELAELTLRAPLVLPEQDAVALQLVVGPADDDARRSVRVYARPTTDPEWTLHAEGTLAPAGQDPTPAWTPTVWPPTGAEPLSPDGLHERLADAGLGYGPAFQGLRAAWRLGDEVYADIEAPEPVRQTADGFGIHPALLDAAMHGLNLGGPLADIGRGRLPFSWSGVRLHRTGAASLRVRLAPAGTDALSFAAVDPSGDPVASVASLVLRPVGADGMRAGAYRRSLFRLEWTPLTHLTPLTPLPAPDAPAARAARCALLGLDGPGLRRAFEDAGTAVDGHRDLAALREAGGVAPDLVLAALPDPVDATDPADRAHRLAAAALDLLRTWLADDAPAAARLVVLTEGAVAPGVTDPAAAAVWGLVRSAQAEHPGRFVLLDLDGTPESAAAVPAALGTTEPQMTIRQGAVSAARLARTTPAESASEPLRAEGTVLVTGGTGALGALVARHLVVERGVRHLVLTSRRGGAARGAAELVADLSAAGASVTVAAVDVADRDALAAVLAAVPAAHPLTGVVHTAGVVADGLIGSMTPERLAEVLRPKVDGAWNLHELTAGDDLSMFVLFSSLAGTLGGAGQGNYAAANTFLDALAHHRREQGRPAVSAAWGMWARLSGMTEGLGSAELDRLRRVGLGALSDEEGLALFDAATAGPDATLVAMRLDAGGPAGDLLPPLLRDLVRPRARHTRAAAATGDPGGLRRALRDLPEREWEEFLATAVREQVAAVLGHTSAAAVDAEHPFTDLGFDSLAAIELRNRLTAAGGFPLPATLIFDHPTPAAVAAHLRALLAEAGPENSADSAGPAGATAGVPAGPPPGSVEALFRQACEAGQYEDGVELLMAAARIRPGFDTEHATAHAPRPVRLSRGPGRPSLVCFAAPVALTSVHQYARFAAAFQDVCEVSVLVPPGFADGSALPRSAEAAVACLTDAVRGTRAEGEPVVLVGHSSGGWLAHAVAARLESLGEAPAGVVLLDTYLPGHDVVQGFASVFMDSMFDREGMVDGVDFARLTGMGGYFRAFADWKPAEVAAPTLFLRAAGRILDEDRSGPPAPQASWHLPHTAGEVPGNHWTMLEEHAAAAARPVLDWLGLAGS</sequence>
<dbReference type="SUPFAM" id="SSF52151">
    <property type="entry name" value="FabD/lysophospholipase-like"/>
    <property type="match status" value="1"/>
</dbReference>
<dbReference type="Pfam" id="PF00109">
    <property type="entry name" value="ketoacyl-synt"/>
    <property type="match status" value="1"/>
</dbReference>
<dbReference type="InterPro" id="IPR042104">
    <property type="entry name" value="PKS_dehydratase_sf"/>
</dbReference>
<dbReference type="InterPro" id="IPR001227">
    <property type="entry name" value="Ac_transferase_dom_sf"/>
</dbReference>
<dbReference type="InterPro" id="IPR016036">
    <property type="entry name" value="Malonyl_transacylase_ACP-bd"/>
</dbReference>
<evidence type="ECO:0000256" key="8">
    <source>
        <dbReference type="ARBA" id="ARBA00023315"/>
    </source>
</evidence>
<dbReference type="Pfam" id="PF21089">
    <property type="entry name" value="PKS_DH_N"/>
    <property type="match status" value="1"/>
</dbReference>
<dbReference type="Pfam" id="PF22953">
    <property type="entry name" value="SpnB_Rossmann"/>
    <property type="match status" value="1"/>
</dbReference>
<dbReference type="SMART" id="SM00823">
    <property type="entry name" value="PKS_PP"/>
    <property type="match status" value="1"/>
</dbReference>
<evidence type="ECO:0000256" key="7">
    <source>
        <dbReference type="ARBA" id="ARBA00023268"/>
    </source>
</evidence>
<dbReference type="InterPro" id="IPR014031">
    <property type="entry name" value="Ketoacyl_synth_C"/>
</dbReference>
<evidence type="ECO:0000313" key="15">
    <source>
        <dbReference type="Proteomes" id="UP000646776"/>
    </source>
</evidence>
<evidence type="ECO:0000256" key="4">
    <source>
        <dbReference type="ARBA" id="ARBA00022553"/>
    </source>
</evidence>
<keyword evidence="3" id="KW-0596">Phosphopantetheine</keyword>
<dbReference type="PANTHER" id="PTHR43775">
    <property type="entry name" value="FATTY ACID SYNTHASE"/>
    <property type="match status" value="1"/>
</dbReference>
<dbReference type="CDD" id="cd00833">
    <property type="entry name" value="PKS"/>
    <property type="match status" value="1"/>
</dbReference>
<dbReference type="Pfam" id="PF02801">
    <property type="entry name" value="Ketoacyl-synt_C"/>
    <property type="match status" value="1"/>
</dbReference>
<reference evidence="14" key="2">
    <citation type="submission" date="2020-09" db="EMBL/GenBank/DDBJ databases">
        <authorList>
            <person name="Sun Q."/>
            <person name="Ohkuma M."/>
        </authorList>
    </citation>
    <scope>NUCLEOTIDE SEQUENCE</scope>
    <source>
        <strain evidence="14">JCM 4125</strain>
    </source>
</reference>
<dbReference type="PROSITE" id="PS00012">
    <property type="entry name" value="PHOSPHOPANTETHEINE"/>
    <property type="match status" value="1"/>
</dbReference>
<dbReference type="InterPro" id="IPR049551">
    <property type="entry name" value="PKS_DH_C"/>
</dbReference>
<evidence type="ECO:0000256" key="9">
    <source>
        <dbReference type="PROSITE-ProRule" id="PRU01363"/>
    </source>
</evidence>
<dbReference type="SMART" id="SM00822">
    <property type="entry name" value="PKS_KR"/>
    <property type="match status" value="1"/>
</dbReference>
<dbReference type="Proteomes" id="UP000646776">
    <property type="component" value="Unassembled WGS sequence"/>
</dbReference>
<feature type="domain" description="Carrier" evidence="11">
    <location>
        <begin position="1725"/>
        <end position="1800"/>
    </location>
</feature>
<dbReference type="InterPro" id="IPR049552">
    <property type="entry name" value="PKS_DH_N"/>
</dbReference>
<dbReference type="PANTHER" id="PTHR43775:SF51">
    <property type="entry name" value="INACTIVE PHENOLPHTHIOCEROL SYNTHESIS POLYKETIDE SYNTHASE TYPE I PKS1-RELATED"/>
    <property type="match status" value="1"/>
</dbReference>
<dbReference type="SMART" id="SM00825">
    <property type="entry name" value="PKS_KS"/>
    <property type="match status" value="1"/>
</dbReference>
<evidence type="ECO:0000256" key="5">
    <source>
        <dbReference type="ARBA" id="ARBA00022679"/>
    </source>
</evidence>
<dbReference type="GO" id="GO:0031177">
    <property type="term" value="F:phosphopantetheine binding"/>
    <property type="evidence" value="ECO:0007669"/>
    <property type="project" value="InterPro"/>
</dbReference>
<dbReference type="SMART" id="SM00826">
    <property type="entry name" value="PKS_DH"/>
    <property type="match status" value="1"/>
</dbReference>
<dbReference type="InterPro" id="IPR029058">
    <property type="entry name" value="AB_hydrolase_fold"/>
</dbReference>
<dbReference type="InterPro" id="IPR032821">
    <property type="entry name" value="PKS_assoc"/>
</dbReference>
<dbReference type="SMART" id="SM01294">
    <property type="entry name" value="PKS_PP_betabranch"/>
    <property type="match status" value="1"/>
</dbReference>
<keyword evidence="4" id="KW-0597">Phosphoprotein</keyword>
<dbReference type="CDD" id="cd08956">
    <property type="entry name" value="KR_3_FAS_SDR_x"/>
    <property type="match status" value="1"/>
</dbReference>
<dbReference type="InterPro" id="IPR055123">
    <property type="entry name" value="SpnB-like_Rossmann"/>
</dbReference>
<comment type="cofactor">
    <cofactor evidence="1">
        <name>pantetheine 4'-phosphate</name>
        <dbReference type="ChEBI" id="CHEBI:47942"/>
    </cofactor>
</comment>
<dbReference type="SUPFAM" id="SSF53901">
    <property type="entry name" value="Thiolase-like"/>
    <property type="match status" value="1"/>
</dbReference>